<accession>A0ACC2M051</accession>
<evidence type="ECO:0000313" key="2">
    <source>
        <dbReference type="Proteomes" id="UP001234297"/>
    </source>
</evidence>
<protein>
    <submittedName>
        <fullName evidence="1">Uncharacterized protein</fullName>
    </submittedName>
</protein>
<sequence>MGQRHQLLSTIIENCSSAPLLIFFFTVTSSIAPLFVLLFHYDELDSTSAELLFHYDELDIASTDLLLHCDELDSRHDGDCNTAAANPLMESFRSGETATPEMEKDPSFVFRHKKTPSLDRLLGLFSQSPSISIV</sequence>
<evidence type="ECO:0000313" key="1">
    <source>
        <dbReference type="EMBL" id="KAJ8639131.1"/>
    </source>
</evidence>
<keyword evidence="2" id="KW-1185">Reference proteome</keyword>
<comment type="caution">
    <text evidence="1">The sequence shown here is derived from an EMBL/GenBank/DDBJ whole genome shotgun (WGS) entry which is preliminary data.</text>
</comment>
<name>A0ACC2M051_PERAE</name>
<proteinExistence type="predicted"/>
<gene>
    <name evidence="1" type="ORF">MRB53_015825</name>
</gene>
<dbReference type="Proteomes" id="UP001234297">
    <property type="component" value="Chromosome 5"/>
</dbReference>
<dbReference type="EMBL" id="CM056813">
    <property type="protein sequence ID" value="KAJ8639131.1"/>
    <property type="molecule type" value="Genomic_DNA"/>
</dbReference>
<reference evidence="1 2" key="1">
    <citation type="journal article" date="2022" name="Hortic Res">
        <title>A haplotype resolved chromosomal level avocado genome allows analysis of novel avocado genes.</title>
        <authorList>
            <person name="Nath O."/>
            <person name="Fletcher S.J."/>
            <person name="Hayward A."/>
            <person name="Shaw L.M."/>
            <person name="Masouleh A.K."/>
            <person name="Furtado A."/>
            <person name="Henry R.J."/>
            <person name="Mitter N."/>
        </authorList>
    </citation>
    <scope>NUCLEOTIDE SEQUENCE [LARGE SCALE GENOMIC DNA]</scope>
    <source>
        <strain evidence="2">cv. Hass</strain>
    </source>
</reference>
<organism evidence="1 2">
    <name type="scientific">Persea americana</name>
    <name type="common">Avocado</name>
    <dbReference type="NCBI Taxonomy" id="3435"/>
    <lineage>
        <taxon>Eukaryota</taxon>
        <taxon>Viridiplantae</taxon>
        <taxon>Streptophyta</taxon>
        <taxon>Embryophyta</taxon>
        <taxon>Tracheophyta</taxon>
        <taxon>Spermatophyta</taxon>
        <taxon>Magnoliopsida</taxon>
        <taxon>Magnoliidae</taxon>
        <taxon>Laurales</taxon>
        <taxon>Lauraceae</taxon>
        <taxon>Persea</taxon>
    </lineage>
</organism>